<sequence>MQLGLFDMSLEEGTTIVIDVGDLNEIENPEEYFMEDEVNMMKDQYEMSVYVDTMHDEDEDGDDEPRRAVRKAVSSKTRYGYSKIGSNKNDPIQTCQLCDEVFDTPKLFADHVKEFHPPILVEDQLKCPFCDYFTKVKTSIIQHMRTHTVEKPYQCEICGKAFNQRAGVQQHKRTHSDVKPFQCHICKGRYKTAGTLSAHISMKHDQKRPFTCQECGVSFGHSSNLRTHMRTHTGERPYQCTICGKKFVQHGHLTTHLRLHSGIKPFKCSFCPVTFTHAGNLRQHEITQHTKDYKHRCDICGKGFISPSDLKRHVVASHLIDDHSDQAKGYDPSVHNAEVQQDGRQKLIPPNEVVEEDDFSKQEVFEILYKCEACGGEFTDPDVLQEHMSKVHDSDDIEIPIIRTMSSTDV</sequence>
<feature type="domain" description="C2H2-type" evidence="6">
    <location>
        <begin position="266"/>
        <end position="294"/>
    </location>
</feature>
<evidence type="ECO:0000256" key="3">
    <source>
        <dbReference type="ARBA" id="ARBA00022771"/>
    </source>
</evidence>
<proteinExistence type="predicted"/>
<dbReference type="Gene3D" id="3.30.160.60">
    <property type="entry name" value="Classic Zinc Finger"/>
    <property type="match status" value="7"/>
</dbReference>
<feature type="domain" description="C2H2-type" evidence="6">
    <location>
        <begin position="153"/>
        <end position="180"/>
    </location>
</feature>
<accession>A0ABP0FV54</accession>
<dbReference type="EMBL" id="CAWYQH010000090">
    <property type="protein sequence ID" value="CAK8682533.1"/>
    <property type="molecule type" value="Genomic_DNA"/>
</dbReference>
<feature type="domain" description="C2H2-type" evidence="6">
    <location>
        <begin position="369"/>
        <end position="397"/>
    </location>
</feature>
<dbReference type="InterPro" id="IPR036236">
    <property type="entry name" value="Znf_C2H2_sf"/>
</dbReference>
<keyword evidence="8" id="KW-1185">Reference proteome</keyword>
<feature type="domain" description="C2H2-type" evidence="6">
    <location>
        <begin position="210"/>
        <end position="237"/>
    </location>
</feature>
<dbReference type="SUPFAM" id="SSF57667">
    <property type="entry name" value="beta-beta-alpha zinc fingers"/>
    <property type="match status" value="5"/>
</dbReference>
<feature type="domain" description="C2H2-type" evidence="6">
    <location>
        <begin position="181"/>
        <end position="209"/>
    </location>
</feature>
<evidence type="ECO:0000256" key="1">
    <source>
        <dbReference type="ARBA" id="ARBA00022723"/>
    </source>
</evidence>
<evidence type="ECO:0000313" key="8">
    <source>
        <dbReference type="Proteomes" id="UP001642483"/>
    </source>
</evidence>
<dbReference type="Proteomes" id="UP001642483">
    <property type="component" value="Unassembled WGS sequence"/>
</dbReference>
<feature type="domain" description="C2H2-type" evidence="6">
    <location>
        <begin position="295"/>
        <end position="318"/>
    </location>
</feature>
<protein>
    <recommendedName>
        <fullName evidence="6">C2H2-type domain-containing protein</fullName>
    </recommendedName>
</protein>
<keyword evidence="2" id="KW-0677">Repeat</keyword>
<dbReference type="PROSITE" id="PS50157">
    <property type="entry name" value="ZINC_FINGER_C2H2_2"/>
    <property type="match status" value="8"/>
</dbReference>
<organism evidence="7 8">
    <name type="scientific">Clavelina lepadiformis</name>
    <name type="common">Light-bulb sea squirt</name>
    <name type="synonym">Ascidia lepadiformis</name>
    <dbReference type="NCBI Taxonomy" id="159417"/>
    <lineage>
        <taxon>Eukaryota</taxon>
        <taxon>Metazoa</taxon>
        <taxon>Chordata</taxon>
        <taxon>Tunicata</taxon>
        <taxon>Ascidiacea</taxon>
        <taxon>Aplousobranchia</taxon>
        <taxon>Clavelinidae</taxon>
        <taxon>Clavelina</taxon>
    </lineage>
</organism>
<keyword evidence="3 5" id="KW-0863">Zinc-finger</keyword>
<dbReference type="Pfam" id="PF00096">
    <property type="entry name" value="zf-C2H2"/>
    <property type="match status" value="4"/>
</dbReference>
<evidence type="ECO:0000259" key="6">
    <source>
        <dbReference type="PROSITE" id="PS50157"/>
    </source>
</evidence>
<name>A0ABP0FV54_CLALP</name>
<evidence type="ECO:0000256" key="2">
    <source>
        <dbReference type="ARBA" id="ARBA00022737"/>
    </source>
</evidence>
<dbReference type="SMART" id="SM00355">
    <property type="entry name" value="ZnF_C2H2"/>
    <property type="match status" value="9"/>
</dbReference>
<evidence type="ECO:0000313" key="7">
    <source>
        <dbReference type="EMBL" id="CAK8682533.1"/>
    </source>
</evidence>
<dbReference type="PANTHER" id="PTHR24408">
    <property type="entry name" value="ZINC FINGER PROTEIN"/>
    <property type="match status" value="1"/>
</dbReference>
<keyword evidence="1" id="KW-0479">Metal-binding</keyword>
<feature type="domain" description="C2H2-type" evidence="6">
    <location>
        <begin position="125"/>
        <end position="152"/>
    </location>
</feature>
<evidence type="ECO:0000256" key="4">
    <source>
        <dbReference type="ARBA" id="ARBA00022833"/>
    </source>
</evidence>
<evidence type="ECO:0000256" key="5">
    <source>
        <dbReference type="PROSITE-ProRule" id="PRU00042"/>
    </source>
</evidence>
<feature type="domain" description="C2H2-type" evidence="6">
    <location>
        <begin position="238"/>
        <end position="265"/>
    </location>
</feature>
<dbReference type="Pfam" id="PF13465">
    <property type="entry name" value="zf-H2C2_2"/>
    <property type="match status" value="1"/>
</dbReference>
<reference evidence="7 8" key="1">
    <citation type="submission" date="2024-02" db="EMBL/GenBank/DDBJ databases">
        <authorList>
            <person name="Daric V."/>
            <person name="Darras S."/>
        </authorList>
    </citation>
    <scope>NUCLEOTIDE SEQUENCE [LARGE SCALE GENOMIC DNA]</scope>
</reference>
<dbReference type="InterPro" id="IPR013087">
    <property type="entry name" value="Znf_C2H2_type"/>
</dbReference>
<gene>
    <name evidence="7" type="ORF">CVLEPA_LOCUS13189</name>
</gene>
<dbReference type="PANTHER" id="PTHR24408:SF58">
    <property type="entry name" value="TRANSCRIPTION FACTOR (TFIIIA), PUTATIVE (AFU_ORTHOLOGUE AFUA_1G05150)-RELATED"/>
    <property type="match status" value="1"/>
</dbReference>
<dbReference type="PROSITE" id="PS00028">
    <property type="entry name" value="ZINC_FINGER_C2H2_1"/>
    <property type="match status" value="7"/>
</dbReference>
<keyword evidence="4" id="KW-0862">Zinc</keyword>
<comment type="caution">
    <text evidence="7">The sequence shown here is derived from an EMBL/GenBank/DDBJ whole genome shotgun (WGS) entry which is preliminary data.</text>
</comment>